<feature type="region of interest" description="Disordered" evidence="1">
    <location>
        <begin position="1094"/>
        <end position="1117"/>
    </location>
</feature>
<feature type="region of interest" description="Disordered" evidence="1">
    <location>
        <begin position="1"/>
        <end position="40"/>
    </location>
</feature>
<dbReference type="STRING" id="3871.A0A1J7GEJ6"/>
<dbReference type="PANTHER" id="PTHR33416:SF20">
    <property type="entry name" value="NUCLEAR PORE COMPLEX PROTEIN NUP1"/>
    <property type="match status" value="1"/>
</dbReference>
<feature type="region of interest" description="Disordered" evidence="1">
    <location>
        <begin position="648"/>
        <end position="668"/>
    </location>
</feature>
<evidence type="ECO:0000313" key="3">
    <source>
        <dbReference type="Proteomes" id="UP000188354"/>
    </source>
</evidence>
<name>A0A1J7GEJ6_LUPAN</name>
<proteinExistence type="predicted"/>
<organism evidence="2 3">
    <name type="scientific">Lupinus angustifolius</name>
    <name type="common">Narrow-leaved blue lupine</name>
    <dbReference type="NCBI Taxonomy" id="3871"/>
    <lineage>
        <taxon>Eukaryota</taxon>
        <taxon>Viridiplantae</taxon>
        <taxon>Streptophyta</taxon>
        <taxon>Embryophyta</taxon>
        <taxon>Tracheophyta</taxon>
        <taxon>Spermatophyta</taxon>
        <taxon>Magnoliopsida</taxon>
        <taxon>eudicotyledons</taxon>
        <taxon>Gunneridae</taxon>
        <taxon>Pentapetalae</taxon>
        <taxon>rosids</taxon>
        <taxon>fabids</taxon>
        <taxon>Fabales</taxon>
        <taxon>Fabaceae</taxon>
        <taxon>Papilionoideae</taxon>
        <taxon>50 kb inversion clade</taxon>
        <taxon>genistoids sensu lato</taxon>
        <taxon>core genistoids</taxon>
        <taxon>Genisteae</taxon>
        <taxon>Lupinus</taxon>
    </lineage>
</organism>
<feature type="region of interest" description="Disordered" evidence="1">
    <location>
        <begin position="718"/>
        <end position="742"/>
    </location>
</feature>
<feature type="compositionally biased region" description="Polar residues" evidence="1">
    <location>
        <begin position="1245"/>
        <end position="1271"/>
    </location>
</feature>
<keyword evidence="3" id="KW-1185">Reference proteome</keyword>
<feature type="compositionally biased region" description="Low complexity" evidence="1">
    <location>
        <begin position="1095"/>
        <end position="1117"/>
    </location>
</feature>
<dbReference type="GO" id="GO:0005635">
    <property type="term" value="C:nuclear envelope"/>
    <property type="evidence" value="ECO:0007669"/>
    <property type="project" value="TreeGrafter"/>
</dbReference>
<dbReference type="GO" id="GO:0016973">
    <property type="term" value="P:poly(A)+ mRNA export from nucleus"/>
    <property type="evidence" value="ECO:0007669"/>
    <property type="project" value="TreeGrafter"/>
</dbReference>
<dbReference type="EMBL" id="CM007373">
    <property type="protein sequence ID" value="OIV98847.1"/>
    <property type="molecule type" value="Genomic_DNA"/>
</dbReference>
<feature type="region of interest" description="Disordered" evidence="1">
    <location>
        <begin position="157"/>
        <end position="177"/>
    </location>
</feature>
<feature type="compositionally biased region" description="Basic residues" evidence="1">
    <location>
        <begin position="1289"/>
        <end position="1302"/>
    </location>
</feature>
<accession>A0A1J7GEJ6</accession>
<protein>
    <recommendedName>
        <fullName evidence="4">Nuclear pore complex protein NUP1</fullName>
    </recommendedName>
</protein>
<feature type="compositionally biased region" description="Polar residues" evidence="1">
    <location>
        <begin position="718"/>
        <end position="731"/>
    </location>
</feature>
<reference evidence="2 3" key="1">
    <citation type="journal article" date="2017" name="Plant Biotechnol. J.">
        <title>A comprehensive draft genome sequence for lupin (Lupinus angustifolius), an emerging health food: insights into plant-microbe interactions and legume evolution.</title>
        <authorList>
            <person name="Hane J.K."/>
            <person name="Ming Y."/>
            <person name="Kamphuis L.G."/>
            <person name="Nelson M.N."/>
            <person name="Garg G."/>
            <person name="Atkins C.A."/>
            <person name="Bayer P.E."/>
            <person name="Bravo A."/>
            <person name="Bringans S."/>
            <person name="Cannon S."/>
            <person name="Edwards D."/>
            <person name="Foley R."/>
            <person name="Gao L.L."/>
            <person name="Harrison M.J."/>
            <person name="Huang W."/>
            <person name="Hurgobin B."/>
            <person name="Li S."/>
            <person name="Liu C.W."/>
            <person name="McGrath A."/>
            <person name="Morahan G."/>
            <person name="Murray J."/>
            <person name="Weller J."/>
            <person name="Jian J."/>
            <person name="Singh K.B."/>
        </authorList>
    </citation>
    <scope>NUCLEOTIDE SEQUENCE [LARGE SCALE GENOMIC DNA]</scope>
    <source>
        <strain evidence="3">cv. Tanjil</strain>
        <tissue evidence="2">Whole plant</tissue>
    </source>
</reference>
<feature type="compositionally biased region" description="Polar residues" evidence="1">
    <location>
        <begin position="1"/>
        <end position="10"/>
    </location>
</feature>
<dbReference type="OMA" id="WSTRCET"/>
<feature type="region of interest" description="Disordered" evidence="1">
    <location>
        <begin position="1245"/>
        <end position="1302"/>
    </location>
</feature>
<sequence>MATAREQNPFKNGGGEAGFGKFRRRPLRRSQTTPYDRPATALRNPNRINGLLSRIVDPAQRFIAYSAHKLFSSVFRKRLPPPPTPPSSDYIDMNLEKVANDSSCKQQGAIVESDAQISISDGGGLTDLEKLLKQKTFTREEVNHLTALMHSRTLDSALREEGRRTEVVPSDPMLPPDQKNECLKTPALENGIQNRVGSNPYVTTSAPIGDVVSPFELAKAYMGNRPSKVSQSMLGLRSQPTEDSTLLKSQHCTLKSPIMSIVPRATSLARDHDNGFLTQNSRGRSAIYSMARTPYARVYPASTQGVGVAVEGRPSSLAQYALDHNILSGSKQMALKRRSSVLDNDIGSVGPIRRIRHKSNLLSSKGLALPHSGSSLSISRSRVGVDAAQQPSSSMQRPILLGEVKHSHMKLSAENIDDSKPGTSFPPLPSRSSETASKILQQLDKSVSLKEKSSELRLPTLNATSSMKLSSSMIRGQALRSMEIVDSSKFLDNIQYNELDGTIGNSYANAEKLTTQIDKVESGPLKLIAPTDGPVPIVTTADATVPRKQNINIAKSGDSSMARPVSYSQKKRAFHMSVHEDYVDLDDDDDDAYPNGDVSFFPLSRKETTGSTNVVDKITSSTEAIVQNPPGSSAVMLSNSFSVHGKPHVGTDNGEKVDVPTSRTSSVPDHTLKPVAVAVTAATQTVLGSYKSASPNGSVANPPLFSFGNKVVQSTELTAANSPSKESNTSGPAFGSEKVISSNYPGTDAPSVNFDINKNTDNVPQLPFTFSSSVDGEFNRVKFGASSDLKLNSSISSSTVAGAVDSIPKVLQSDNADAKTNTVTEFSTRASELAVSSAASTPLLTSTTNIFNFGNSSNQNGPATLSPSFSSSLPSMVTNISTSQNMFSNSSLAASSSSSSSSSYISNTAASTSTSMTTSTLAVIASSNSSSSTPTVTSSSSTPSLFKFGSSPLPSIGVPVSSSSDLEPLETKKQDAGASTLATTSFGSAPVAVGSTGSGIFGFSSSAMTTVNSQPQGSVFGTTSGSVSGAMAPPATSGFASSTQSQSVAFGSSASSPLFGFTGKSAFSSGSSSFPSSNPATNILNSGASFGQSTVASSSEANPVSSNSGTSSTSFGLSSWQPPPFGSSFSSSSSSSSGFSFGASTPSVASTSSPMMFGSTTGASSSPQFSFTSGAATTNMQPAFENPNPVFAFGSSVNNDQMSTEDTMAEDTVQASPPVTPVFGQQPAMLQSNFVFGAPTASGASPFQFASQQNTAPPNTSPFQASGSLEFNSGGSFSVGPGGSDKSGRKIVRVNKNRLRKK</sequence>
<feature type="compositionally biased region" description="Basic and acidic residues" evidence="1">
    <location>
        <begin position="157"/>
        <end position="166"/>
    </location>
</feature>
<evidence type="ECO:0000256" key="1">
    <source>
        <dbReference type="SAM" id="MobiDB-lite"/>
    </source>
</evidence>
<evidence type="ECO:0000313" key="2">
    <source>
        <dbReference type="EMBL" id="OIV98847.1"/>
    </source>
</evidence>
<dbReference type="Proteomes" id="UP000188354">
    <property type="component" value="Chromosome LG13"/>
</dbReference>
<dbReference type="GO" id="GO:0071763">
    <property type="term" value="P:nuclear membrane organization"/>
    <property type="evidence" value="ECO:0007669"/>
    <property type="project" value="TreeGrafter"/>
</dbReference>
<evidence type="ECO:0008006" key="4">
    <source>
        <dbReference type="Google" id="ProtNLM"/>
    </source>
</evidence>
<gene>
    <name evidence="2" type="ORF">TanjilG_10825</name>
</gene>
<dbReference type="Gramene" id="OIV98847">
    <property type="protein sequence ID" value="OIV98847"/>
    <property type="gene ID" value="TanjilG_10825"/>
</dbReference>
<dbReference type="PANTHER" id="PTHR33416">
    <property type="entry name" value="NUCLEAR PORE COMPLEX PROTEIN NUP1"/>
    <property type="match status" value="1"/>
</dbReference>
<feature type="region of interest" description="Disordered" evidence="1">
    <location>
        <begin position="413"/>
        <end position="435"/>
    </location>
</feature>